<feature type="compositionally biased region" description="Low complexity" evidence="1">
    <location>
        <begin position="113"/>
        <end position="125"/>
    </location>
</feature>
<dbReference type="EMBL" id="JBGBPQ010000004">
    <property type="protein sequence ID" value="KAL1524957.1"/>
    <property type="molecule type" value="Genomic_DNA"/>
</dbReference>
<feature type="region of interest" description="Disordered" evidence="1">
    <location>
        <begin position="107"/>
        <end position="129"/>
    </location>
</feature>
<comment type="caution">
    <text evidence="2">The sequence shown here is derived from an EMBL/GenBank/DDBJ whole genome shotgun (WGS) entry which is preliminary data.</text>
</comment>
<feature type="compositionally biased region" description="Low complexity" evidence="1">
    <location>
        <begin position="29"/>
        <end position="40"/>
    </location>
</feature>
<feature type="region of interest" description="Disordered" evidence="1">
    <location>
        <begin position="1"/>
        <end position="58"/>
    </location>
</feature>
<feature type="compositionally biased region" description="Low complexity" evidence="1">
    <location>
        <begin position="214"/>
        <end position="227"/>
    </location>
</feature>
<reference evidence="2 3" key="1">
    <citation type="journal article" date="2024" name="Science">
        <title>Giant polyketide synthase enzymes in the biosynthesis of giant marine polyether toxins.</title>
        <authorList>
            <person name="Fallon T.R."/>
            <person name="Shende V.V."/>
            <person name="Wierzbicki I.H."/>
            <person name="Pendleton A.L."/>
            <person name="Watervoot N.F."/>
            <person name="Auber R.P."/>
            <person name="Gonzalez D.J."/>
            <person name="Wisecaver J.H."/>
            <person name="Moore B.S."/>
        </authorList>
    </citation>
    <scope>NUCLEOTIDE SEQUENCE [LARGE SCALE GENOMIC DNA]</scope>
    <source>
        <strain evidence="2 3">12B1</strain>
    </source>
</reference>
<evidence type="ECO:0000313" key="3">
    <source>
        <dbReference type="Proteomes" id="UP001515480"/>
    </source>
</evidence>
<proteinExistence type="predicted"/>
<dbReference type="Proteomes" id="UP001515480">
    <property type="component" value="Unassembled WGS sequence"/>
</dbReference>
<dbReference type="AlphaFoldDB" id="A0AB34JVS3"/>
<feature type="compositionally biased region" description="Basic and acidic residues" evidence="1">
    <location>
        <begin position="439"/>
        <end position="448"/>
    </location>
</feature>
<keyword evidence="3" id="KW-1185">Reference proteome</keyword>
<gene>
    <name evidence="2" type="ORF">AB1Y20_019833</name>
</gene>
<accession>A0AB34JVS3</accession>
<protein>
    <submittedName>
        <fullName evidence="2">Uncharacterized protein</fullName>
    </submittedName>
</protein>
<feature type="compositionally biased region" description="Basic and acidic residues" evidence="1">
    <location>
        <begin position="573"/>
        <end position="587"/>
    </location>
</feature>
<feature type="region of interest" description="Disordered" evidence="1">
    <location>
        <begin position="177"/>
        <end position="247"/>
    </location>
</feature>
<organism evidence="2 3">
    <name type="scientific">Prymnesium parvum</name>
    <name type="common">Toxic golden alga</name>
    <dbReference type="NCBI Taxonomy" id="97485"/>
    <lineage>
        <taxon>Eukaryota</taxon>
        <taxon>Haptista</taxon>
        <taxon>Haptophyta</taxon>
        <taxon>Prymnesiophyceae</taxon>
        <taxon>Prymnesiales</taxon>
        <taxon>Prymnesiaceae</taxon>
        <taxon>Prymnesium</taxon>
    </lineage>
</organism>
<name>A0AB34JVS3_PRYPA</name>
<sequence length="724" mass="75691">MLRRQDSSSSNPRPTRKNRFSLETRKRQPSASSSGCAPGGTRRKSLPIPGCSTTSASRQLERMASLQLLRRDSGTSLGRQYSDSAEAAVDVDRSLARYENWMNHAPKARGQNADGVPPGAVAATPPRAPEWLESGTLPVASRVYTDSIVADIRGLGSPADMQEARAAQLRLSAGGRRIQRRLKYPSSPPTQGGEGEDEEPLPAAGTTPPPPLPAEAQAPAPAAVEPARTPPPPLKRSNTQPDMEEDSFVGRVRRSNSVGLVDHSLVPAAALTSESFSERSVRAGIYHIREGSHLAKVVSGASGAAATGSDRSACLASAPEARGLTRKPSSRLIREGSKLEAIINSLERQTGVDLDGDGDVGLPGHNCARGAAEVPPAVEQRAGCVQRMMGAFESRRTARRPSATPIREGTKLEAIVNSLERQTGVDLDGDGDVGLPGHENPHLEEGHSLTKGPPRRIVHAADEEEGQLSKGPPRCAHPPAADSSHPIKGLPRCLAADEGSHSSKGSPCCMRPTAADGGSQATKGPPRRPLSREGSLKTMVASLKRTGSSLAEGKRPASSHASPSSLRLHSRRNSWEGRGSEVAERASPECGGPAAAERCAVRGAGAGLDSRELDSPPCSGGSGGACVGVGSGKADGATASATEGSTCERRTPAAKLAAAAGAWSAWPSVTNTPRYERILAELLGKNAIGSISCSYANDDLAELTEFEYPQWWYDGTPFEVAGAT</sequence>
<evidence type="ECO:0000313" key="2">
    <source>
        <dbReference type="EMBL" id="KAL1524957.1"/>
    </source>
</evidence>
<evidence type="ECO:0000256" key="1">
    <source>
        <dbReference type="SAM" id="MobiDB-lite"/>
    </source>
</evidence>
<feature type="region of interest" description="Disordered" evidence="1">
    <location>
        <begin position="423"/>
        <end position="593"/>
    </location>
</feature>